<accession>A0ABW0K7W5</accession>
<proteinExistence type="predicted"/>
<dbReference type="Pfam" id="PF07883">
    <property type="entry name" value="Cupin_2"/>
    <property type="match status" value="1"/>
</dbReference>
<dbReference type="SUPFAM" id="SSF51182">
    <property type="entry name" value="RmlC-like cupins"/>
    <property type="match status" value="1"/>
</dbReference>
<dbReference type="InterPro" id="IPR013096">
    <property type="entry name" value="Cupin_2"/>
</dbReference>
<dbReference type="PANTHER" id="PTHR35848:SF6">
    <property type="entry name" value="CUPIN TYPE-2 DOMAIN-CONTAINING PROTEIN"/>
    <property type="match status" value="1"/>
</dbReference>
<evidence type="ECO:0000313" key="4">
    <source>
        <dbReference type="Proteomes" id="UP001596044"/>
    </source>
</evidence>
<reference evidence="4" key="1">
    <citation type="journal article" date="2019" name="Int. J. Syst. Evol. Microbiol.">
        <title>The Global Catalogue of Microorganisms (GCM) 10K type strain sequencing project: providing services to taxonomists for standard genome sequencing and annotation.</title>
        <authorList>
            <consortium name="The Broad Institute Genomics Platform"/>
            <consortium name="The Broad Institute Genome Sequencing Center for Infectious Disease"/>
            <person name="Wu L."/>
            <person name="Ma J."/>
        </authorList>
    </citation>
    <scope>NUCLEOTIDE SEQUENCE [LARGE SCALE GENOMIC DNA]</scope>
    <source>
        <strain evidence="4">KACC 11904</strain>
    </source>
</reference>
<sequence length="121" mass="13180">MKKLRISELPDTTKGHFLGAWLPGANLTTGGLAFAKPGERSHTNDGPDGRDYHVHTDCEAFVILQGTGTMQINGEHHPVTVGDIIIVEPGEDHHLNSNANDPVVTLWLHGGDHRHKNQQPS</sequence>
<dbReference type="InterPro" id="IPR011051">
    <property type="entry name" value="RmlC_Cupin_sf"/>
</dbReference>
<dbReference type="EMBL" id="JBHSMJ010000012">
    <property type="protein sequence ID" value="MFC5448882.1"/>
    <property type="molecule type" value="Genomic_DNA"/>
</dbReference>
<comment type="caution">
    <text evidence="3">The sequence shown here is derived from an EMBL/GenBank/DDBJ whole genome shotgun (WGS) entry which is preliminary data.</text>
</comment>
<evidence type="ECO:0000259" key="2">
    <source>
        <dbReference type="Pfam" id="PF07883"/>
    </source>
</evidence>
<organism evidence="3 4">
    <name type="scientific">Paenibacillus aestuarii</name>
    <dbReference type="NCBI Taxonomy" id="516965"/>
    <lineage>
        <taxon>Bacteria</taxon>
        <taxon>Bacillati</taxon>
        <taxon>Bacillota</taxon>
        <taxon>Bacilli</taxon>
        <taxon>Bacillales</taxon>
        <taxon>Paenibacillaceae</taxon>
        <taxon>Paenibacillus</taxon>
    </lineage>
</organism>
<dbReference type="RefSeq" id="WP_270878721.1">
    <property type="nucleotide sequence ID" value="NZ_JAQFVF010000021.1"/>
</dbReference>
<evidence type="ECO:0000256" key="1">
    <source>
        <dbReference type="ARBA" id="ARBA00022723"/>
    </source>
</evidence>
<dbReference type="PANTHER" id="PTHR35848">
    <property type="entry name" value="OXALATE-BINDING PROTEIN"/>
    <property type="match status" value="1"/>
</dbReference>
<name>A0ABW0K7W5_9BACL</name>
<feature type="domain" description="Cupin type-2" evidence="2">
    <location>
        <begin position="52"/>
        <end position="108"/>
    </location>
</feature>
<keyword evidence="1" id="KW-0479">Metal-binding</keyword>
<dbReference type="Gene3D" id="2.60.120.10">
    <property type="entry name" value="Jelly Rolls"/>
    <property type="match status" value="1"/>
</dbReference>
<evidence type="ECO:0000313" key="3">
    <source>
        <dbReference type="EMBL" id="MFC5448882.1"/>
    </source>
</evidence>
<dbReference type="InterPro" id="IPR051610">
    <property type="entry name" value="GPI/OXD"/>
</dbReference>
<keyword evidence="4" id="KW-1185">Reference proteome</keyword>
<protein>
    <submittedName>
        <fullName evidence="3">Cupin domain-containing protein</fullName>
    </submittedName>
</protein>
<gene>
    <name evidence="3" type="ORF">ACFPOG_11445</name>
</gene>
<dbReference type="InterPro" id="IPR014710">
    <property type="entry name" value="RmlC-like_jellyroll"/>
</dbReference>
<dbReference type="Proteomes" id="UP001596044">
    <property type="component" value="Unassembled WGS sequence"/>
</dbReference>